<feature type="transmembrane region" description="Helical" evidence="1">
    <location>
        <begin position="12"/>
        <end position="31"/>
    </location>
</feature>
<comment type="caution">
    <text evidence="2">The sequence shown here is derived from an EMBL/GenBank/DDBJ whole genome shotgun (WGS) entry which is preliminary data.</text>
</comment>
<keyword evidence="1" id="KW-0812">Transmembrane</keyword>
<keyword evidence="1" id="KW-1133">Transmembrane helix</keyword>
<evidence type="ECO:0000256" key="1">
    <source>
        <dbReference type="SAM" id="Phobius"/>
    </source>
</evidence>
<sequence>MLQIQLSNSNFFIPACVSWVFCIKFQIWLKIPNGLYVSLPRIKEILLPSADFYIYSTLMGKSGDIQALDTTESFNLQVMAKVKTETAKIPNENPFKTNKFYIDQVSTIDQPLLKSIAVATISQIKQCNYCRAVGQVVTVCPDAMPSSKC</sequence>
<organism evidence="2 3">
    <name type="scientific">Ambrosiozyma monospora</name>
    <name type="common">Yeast</name>
    <name type="synonym">Endomycopsis monosporus</name>
    <dbReference type="NCBI Taxonomy" id="43982"/>
    <lineage>
        <taxon>Eukaryota</taxon>
        <taxon>Fungi</taxon>
        <taxon>Dikarya</taxon>
        <taxon>Ascomycota</taxon>
        <taxon>Saccharomycotina</taxon>
        <taxon>Pichiomycetes</taxon>
        <taxon>Pichiales</taxon>
        <taxon>Pichiaceae</taxon>
        <taxon>Ambrosiozyma</taxon>
    </lineage>
</organism>
<protein>
    <submittedName>
        <fullName evidence="2">Unnamed protein product</fullName>
    </submittedName>
</protein>
<reference evidence="2" key="1">
    <citation type="submission" date="2023-04" db="EMBL/GenBank/DDBJ databases">
        <title>Ambrosiozyma monospora NBRC 1965.</title>
        <authorList>
            <person name="Ichikawa N."/>
            <person name="Sato H."/>
            <person name="Tonouchi N."/>
        </authorList>
    </citation>
    <scope>NUCLEOTIDE SEQUENCE</scope>
    <source>
        <strain evidence="2">NBRC 1965</strain>
    </source>
</reference>
<proteinExistence type="predicted"/>
<evidence type="ECO:0000313" key="2">
    <source>
        <dbReference type="EMBL" id="GMG55845.1"/>
    </source>
</evidence>
<gene>
    <name evidence="2" type="ORF">Amon01_000791400</name>
</gene>
<evidence type="ECO:0000313" key="3">
    <source>
        <dbReference type="Proteomes" id="UP001165063"/>
    </source>
</evidence>
<name>A0A9W7DJD5_AMBMO</name>
<keyword evidence="1" id="KW-0472">Membrane</keyword>
<keyword evidence="3" id="KW-1185">Reference proteome</keyword>
<dbReference type="Proteomes" id="UP001165063">
    <property type="component" value="Unassembled WGS sequence"/>
</dbReference>
<accession>A0A9W7DJD5</accession>
<dbReference type="AlphaFoldDB" id="A0A9W7DJD5"/>
<dbReference type="EMBL" id="BSXU01006271">
    <property type="protein sequence ID" value="GMG55845.1"/>
    <property type="molecule type" value="Genomic_DNA"/>
</dbReference>